<evidence type="ECO:0000256" key="8">
    <source>
        <dbReference type="RuleBase" id="RU363041"/>
    </source>
</evidence>
<dbReference type="PANTHER" id="PTHR30269">
    <property type="entry name" value="TRANSMEMBRANE PROTEIN YFCA"/>
    <property type="match status" value="1"/>
</dbReference>
<feature type="transmembrane region" description="Helical" evidence="8">
    <location>
        <begin position="221"/>
        <end position="241"/>
    </location>
</feature>
<keyword evidence="4 8" id="KW-1003">Cell membrane</keyword>
<protein>
    <recommendedName>
        <fullName evidence="8">Probable membrane transporter protein</fullName>
    </recommendedName>
</protein>
<proteinExistence type="inferred from homology"/>
<dbReference type="PANTHER" id="PTHR30269:SF37">
    <property type="entry name" value="MEMBRANE TRANSPORTER PROTEIN"/>
    <property type="match status" value="1"/>
</dbReference>
<keyword evidence="10" id="KW-1185">Reference proteome</keyword>
<dbReference type="InterPro" id="IPR002781">
    <property type="entry name" value="TM_pro_TauE-like"/>
</dbReference>
<feature type="transmembrane region" description="Helical" evidence="8">
    <location>
        <begin position="31"/>
        <end position="54"/>
    </location>
</feature>
<evidence type="ECO:0000313" key="9">
    <source>
        <dbReference type="EMBL" id="SLN55085.1"/>
    </source>
</evidence>
<feature type="transmembrane region" description="Helical" evidence="8">
    <location>
        <begin position="131"/>
        <end position="156"/>
    </location>
</feature>
<keyword evidence="6 8" id="KW-1133">Transmembrane helix</keyword>
<dbReference type="Proteomes" id="UP000193900">
    <property type="component" value="Unassembled WGS sequence"/>
</dbReference>
<dbReference type="RefSeq" id="WP_085879332.1">
    <property type="nucleotide sequence ID" value="NZ_FWFZ01000011.1"/>
</dbReference>
<evidence type="ECO:0000256" key="6">
    <source>
        <dbReference type="ARBA" id="ARBA00022989"/>
    </source>
</evidence>
<dbReference type="AlphaFoldDB" id="A0A1Y5T4J8"/>
<keyword evidence="7 8" id="KW-0472">Membrane</keyword>
<organism evidence="9 10">
    <name type="scientific">Roseisalinus antarcticus</name>
    <dbReference type="NCBI Taxonomy" id="254357"/>
    <lineage>
        <taxon>Bacteria</taxon>
        <taxon>Pseudomonadati</taxon>
        <taxon>Pseudomonadota</taxon>
        <taxon>Alphaproteobacteria</taxon>
        <taxon>Rhodobacterales</taxon>
        <taxon>Roseobacteraceae</taxon>
        <taxon>Roseisalinus</taxon>
    </lineage>
</organism>
<dbReference type="Pfam" id="PF01925">
    <property type="entry name" value="TauE"/>
    <property type="match status" value="1"/>
</dbReference>
<feature type="transmembrane region" description="Helical" evidence="8">
    <location>
        <begin position="75"/>
        <end position="94"/>
    </location>
</feature>
<accession>A0A1Y5T4J8</accession>
<reference evidence="9 10" key="1">
    <citation type="submission" date="2017-03" db="EMBL/GenBank/DDBJ databases">
        <authorList>
            <person name="Afonso C.L."/>
            <person name="Miller P.J."/>
            <person name="Scott M.A."/>
            <person name="Spackman E."/>
            <person name="Goraichik I."/>
            <person name="Dimitrov K.M."/>
            <person name="Suarez D.L."/>
            <person name="Swayne D.E."/>
        </authorList>
    </citation>
    <scope>NUCLEOTIDE SEQUENCE [LARGE SCALE GENOMIC DNA]</scope>
    <source>
        <strain evidence="9 10">CECT 7023</strain>
    </source>
</reference>
<evidence type="ECO:0000256" key="3">
    <source>
        <dbReference type="ARBA" id="ARBA00022448"/>
    </source>
</evidence>
<comment type="similarity">
    <text evidence="2 8">Belongs to the 4-toluene sulfonate uptake permease (TSUP) (TC 2.A.102) family.</text>
</comment>
<dbReference type="InterPro" id="IPR052017">
    <property type="entry name" value="TSUP"/>
</dbReference>
<evidence type="ECO:0000313" key="10">
    <source>
        <dbReference type="Proteomes" id="UP000193900"/>
    </source>
</evidence>
<gene>
    <name evidence="9" type="ORF">ROA7023_02495</name>
</gene>
<evidence type="ECO:0000256" key="4">
    <source>
        <dbReference type="ARBA" id="ARBA00022475"/>
    </source>
</evidence>
<name>A0A1Y5T4J8_9RHOB</name>
<evidence type="ECO:0000256" key="1">
    <source>
        <dbReference type="ARBA" id="ARBA00004651"/>
    </source>
</evidence>
<dbReference type="OrthoDB" id="9795324at2"/>
<dbReference type="GO" id="GO:0005886">
    <property type="term" value="C:plasma membrane"/>
    <property type="evidence" value="ECO:0007669"/>
    <property type="project" value="UniProtKB-SubCell"/>
</dbReference>
<sequence length="242" mass="25077">MAVELLWWLAPAALLAGLVRGFTGFGTAMVYLPVAGQVLEPFAAITTLLLMDLAGPLPGVPGAWRAARIPDLRRLGIGLVIGLPAGVALLTLASPDVFRFTVSIVSLVLLALLVAGVRYRGQLTPPKIIGTGILSGLLGGVAGIAGPPVILFYMASPLPAAVIRANTLLYLLLTDMALIVVFWGSGNLASPAILTGVLLTLPNALGNAIGGRLFDPERPRLYRMAGYIVIAGSALSGLPIWT</sequence>
<evidence type="ECO:0000256" key="5">
    <source>
        <dbReference type="ARBA" id="ARBA00022692"/>
    </source>
</evidence>
<keyword evidence="5 8" id="KW-0812">Transmembrane</keyword>
<keyword evidence="3" id="KW-0813">Transport</keyword>
<feature type="transmembrane region" description="Helical" evidence="8">
    <location>
        <begin position="100"/>
        <end position="119"/>
    </location>
</feature>
<comment type="subcellular location">
    <subcellularLocation>
        <location evidence="1 8">Cell membrane</location>
        <topology evidence="1 8">Multi-pass membrane protein</topology>
    </subcellularLocation>
</comment>
<dbReference type="EMBL" id="FWFZ01000011">
    <property type="protein sequence ID" value="SLN55085.1"/>
    <property type="molecule type" value="Genomic_DNA"/>
</dbReference>
<evidence type="ECO:0000256" key="7">
    <source>
        <dbReference type="ARBA" id="ARBA00023136"/>
    </source>
</evidence>
<evidence type="ECO:0000256" key="2">
    <source>
        <dbReference type="ARBA" id="ARBA00009142"/>
    </source>
</evidence>